<protein>
    <submittedName>
        <fullName evidence="6">TetR family transcriptional regulator</fullName>
    </submittedName>
</protein>
<sequence>MKNPSALSSPNQELGLRERAKLDKLRRIKQAARDVFLEKGYDVATTREIAQRAEVAIGTIFVYAEDKLDLLMMIVNNDLDAVNDKGARVLRRDGPLIDLLMAFFELRYRYWARHPQISRPAVQATSDFLARSSDRGEETRRFYARRANIYAMLADVVRRKQEQKQIGSDAAPDLIASLFVTIYLAEVRRWLSQPTPRPGVGLASLRALLRLAIEGLAPMAAERQALASTD</sequence>
<dbReference type="GO" id="GO:0000976">
    <property type="term" value="F:transcription cis-regulatory region binding"/>
    <property type="evidence" value="ECO:0007669"/>
    <property type="project" value="TreeGrafter"/>
</dbReference>
<evidence type="ECO:0000259" key="5">
    <source>
        <dbReference type="PROSITE" id="PS50977"/>
    </source>
</evidence>
<dbReference type="AlphaFoldDB" id="A0A4V2F359"/>
<organism evidence="6 7">
    <name type="scientific">Pigmentiphaga kullae</name>
    <dbReference type="NCBI Taxonomy" id="151784"/>
    <lineage>
        <taxon>Bacteria</taxon>
        <taxon>Pseudomonadati</taxon>
        <taxon>Pseudomonadota</taxon>
        <taxon>Betaproteobacteria</taxon>
        <taxon>Burkholderiales</taxon>
        <taxon>Alcaligenaceae</taxon>
        <taxon>Pigmentiphaga</taxon>
    </lineage>
</organism>
<evidence type="ECO:0000256" key="4">
    <source>
        <dbReference type="PROSITE-ProRule" id="PRU00335"/>
    </source>
</evidence>
<dbReference type="InterPro" id="IPR036271">
    <property type="entry name" value="Tet_transcr_reg_TetR-rel_C_sf"/>
</dbReference>
<dbReference type="SUPFAM" id="SSF46689">
    <property type="entry name" value="Homeodomain-like"/>
    <property type="match status" value="1"/>
</dbReference>
<dbReference type="Gene3D" id="1.10.357.10">
    <property type="entry name" value="Tetracycline Repressor, domain 2"/>
    <property type="match status" value="1"/>
</dbReference>
<evidence type="ECO:0000256" key="1">
    <source>
        <dbReference type="ARBA" id="ARBA00023015"/>
    </source>
</evidence>
<comment type="caution">
    <text evidence="6">The sequence shown here is derived from an EMBL/GenBank/DDBJ whole genome shotgun (WGS) entry which is preliminary data.</text>
</comment>
<keyword evidence="2 4" id="KW-0238">DNA-binding</keyword>
<dbReference type="GO" id="GO:0003700">
    <property type="term" value="F:DNA-binding transcription factor activity"/>
    <property type="evidence" value="ECO:0007669"/>
    <property type="project" value="TreeGrafter"/>
</dbReference>
<feature type="domain" description="HTH tetR-type" evidence="5">
    <location>
        <begin position="22"/>
        <end position="82"/>
    </location>
</feature>
<dbReference type="PRINTS" id="PR00455">
    <property type="entry name" value="HTHTETR"/>
</dbReference>
<dbReference type="SUPFAM" id="SSF48498">
    <property type="entry name" value="Tetracyclin repressor-like, C-terminal domain"/>
    <property type="match status" value="1"/>
</dbReference>
<keyword evidence="1" id="KW-0805">Transcription regulation</keyword>
<dbReference type="InterPro" id="IPR001647">
    <property type="entry name" value="HTH_TetR"/>
</dbReference>
<dbReference type="InterPro" id="IPR050109">
    <property type="entry name" value="HTH-type_TetR-like_transc_reg"/>
</dbReference>
<accession>A0A4V2F359</accession>
<name>A0A4V2F359_9BURK</name>
<dbReference type="OrthoDB" id="3210235at2"/>
<proteinExistence type="predicted"/>
<dbReference type="PANTHER" id="PTHR30055">
    <property type="entry name" value="HTH-TYPE TRANSCRIPTIONAL REGULATOR RUTR"/>
    <property type="match status" value="1"/>
</dbReference>
<evidence type="ECO:0000256" key="2">
    <source>
        <dbReference type="ARBA" id="ARBA00023125"/>
    </source>
</evidence>
<dbReference type="PANTHER" id="PTHR30055:SF234">
    <property type="entry name" value="HTH-TYPE TRANSCRIPTIONAL REGULATOR BETI"/>
    <property type="match status" value="1"/>
</dbReference>
<keyword evidence="7" id="KW-1185">Reference proteome</keyword>
<dbReference type="InterPro" id="IPR009057">
    <property type="entry name" value="Homeodomain-like_sf"/>
</dbReference>
<evidence type="ECO:0000313" key="6">
    <source>
        <dbReference type="EMBL" id="RZS81254.1"/>
    </source>
</evidence>
<dbReference type="EMBL" id="SGXC01000002">
    <property type="protein sequence ID" value="RZS81254.1"/>
    <property type="molecule type" value="Genomic_DNA"/>
</dbReference>
<reference evidence="6 7" key="1">
    <citation type="submission" date="2019-02" db="EMBL/GenBank/DDBJ databases">
        <title>Genomic Encyclopedia of Type Strains, Phase IV (KMG-IV): sequencing the most valuable type-strain genomes for metagenomic binning, comparative biology and taxonomic classification.</title>
        <authorList>
            <person name="Goeker M."/>
        </authorList>
    </citation>
    <scope>NUCLEOTIDE SEQUENCE [LARGE SCALE GENOMIC DNA]</scope>
    <source>
        <strain evidence="6 7">K24</strain>
    </source>
</reference>
<dbReference type="Pfam" id="PF00440">
    <property type="entry name" value="TetR_N"/>
    <property type="match status" value="1"/>
</dbReference>
<evidence type="ECO:0000313" key="7">
    <source>
        <dbReference type="Proteomes" id="UP000292445"/>
    </source>
</evidence>
<evidence type="ECO:0000256" key="3">
    <source>
        <dbReference type="ARBA" id="ARBA00023163"/>
    </source>
</evidence>
<dbReference type="PROSITE" id="PS50977">
    <property type="entry name" value="HTH_TETR_2"/>
    <property type="match status" value="1"/>
</dbReference>
<keyword evidence="3" id="KW-0804">Transcription</keyword>
<gene>
    <name evidence="6" type="ORF">EV675_3877</name>
</gene>
<dbReference type="Proteomes" id="UP000292445">
    <property type="component" value="Unassembled WGS sequence"/>
</dbReference>
<feature type="DNA-binding region" description="H-T-H motif" evidence="4">
    <location>
        <begin position="45"/>
        <end position="64"/>
    </location>
</feature>